<name>A0A182U686_9DIPT</name>
<feature type="compositionally biased region" description="Polar residues" evidence="1">
    <location>
        <begin position="48"/>
        <end position="58"/>
    </location>
</feature>
<accession>A0A182U686</accession>
<dbReference type="VEuPathDB" id="VectorBase:AMEC014669"/>
<evidence type="ECO:0000313" key="2">
    <source>
        <dbReference type="EnsemblMetazoa" id="AMEC014669-PA"/>
    </source>
</evidence>
<protein>
    <submittedName>
        <fullName evidence="2">Uncharacterized protein</fullName>
    </submittedName>
</protein>
<evidence type="ECO:0000256" key="1">
    <source>
        <dbReference type="SAM" id="MobiDB-lite"/>
    </source>
</evidence>
<reference evidence="2" key="2">
    <citation type="submission" date="2020-05" db="UniProtKB">
        <authorList>
            <consortium name="EnsemblMetazoa"/>
        </authorList>
    </citation>
    <scope>IDENTIFICATION</scope>
    <source>
        <strain evidence="2">CM1001059</strain>
    </source>
</reference>
<dbReference type="AlphaFoldDB" id="A0A182U686"/>
<feature type="compositionally biased region" description="Low complexity" evidence="1">
    <location>
        <begin position="78"/>
        <end position="89"/>
    </location>
</feature>
<organism evidence="2 3">
    <name type="scientific">Anopheles melas</name>
    <dbReference type="NCBI Taxonomy" id="34690"/>
    <lineage>
        <taxon>Eukaryota</taxon>
        <taxon>Metazoa</taxon>
        <taxon>Ecdysozoa</taxon>
        <taxon>Arthropoda</taxon>
        <taxon>Hexapoda</taxon>
        <taxon>Insecta</taxon>
        <taxon>Pterygota</taxon>
        <taxon>Neoptera</taxon>
        <taxon>Endopterygota</taxon>
        <taxon>Diptera</taxon>
        <taxon>Nematocera</taxon>
        <taxon>Culicoidea</taxon>
        <taxon>Culicidae</taxon>
        <taxon>Anophelinae</taxon>
        <taxon>Anopheles</taxon>
    </lineage>
</organism>
<feature type="region of interest" description="Disordered" evidence="1">
    <location>
        <begin position="43"/>
        <end position="111"/>
    </location>
</feature>
<dbReference type="Proteomes" id="UP000075902">
    <property type="component" value="Unassembled WGS sequence"/>
</dbReference>
<proteinExistence type="predicted"/>
<sequence>MMEAYIRQKRATPGMVQASDLQLVRPMSGVNRNGREVHAYDGPMQFMMSPTNPDQIMPTSPVGPVPTVAAGGTGPNVTATSITTTPTSPYSDLVMGAPESIRESTPTPIRI</sequence>
<evidence type="ECO:0000313" key="3">
    <source>
        <dbReference type="Proteomes" id="UP000075902"/>
    </source>
</evidence>
<dbReference type="EnsemblMetazoa" id="AMEC014669-RA">
    <property type="protein sequence ID" value="AMEC014669-PA"/>
    <property type="gene ID" value="AMEC014669"/>
</dbReference>
<dbReference type="STRING" id="34690.A0A182U686"/>
<reference evidence="3" key="1">
    <citation type="submission" date="2014-01" db="EMBL/GenBank/DDBJ databases">
        <title>The Genome Sequence of Anopheles melas CM1001059_A (V2).</title>
        <authorList>
            <consortium name="The Broad Institute Genomics Platform"/>
            <person name="Neafsey D.E."/>
            <person name="Besansky N."/>
            <person name="Howell P."/>
            <person name="Walton C."/>
            <person name="Young S.K."/>
            <person name="Zeng Q."/>
            <person name="Gargeya S."/>
            <person name="Fitzgerald M."/>
            <person name="Haas B."/>
            <person name="Abouelleil A."/>
            <person name="Allen A.W."/>
            <person name="Alvarado L."/>
            <person name="Arachchi H.M."/>
            <person name="Berlin A.M."/>
            <person name="Chapman S.B."/>
            <person name="Gainer-Dewar J."/>
            <person name="Goldberg J."/>
            <person name="Griggs A."/>
            <person name="Gujja S."/>
            <person name="Hansen M."/>
            <person name="Howarth C."/>
            <person name="Imamovic A."/>
            <person name="Ireland A."/>
            <person name="Larimer J."/>
            <person name="McCowan C."/>
            <person name="Murphy C."/>
            <person name="Pearson M."/>
            <person name="Poon T.W."/>
            <person name="Priest M."/>
            <person name="Roberts A."/>
            <person name="Saif S."/>
            <person name="Shea T."/>
            <person name="Sisk P."/>
            <person name="Sykes S."/>
            <person name="Wortman J."/>
            <person name="Nusbaum C."/>
            <person name="Birren B."/>
        </authorList>
    </citation>
    <scope>NUCLEOTIDE SEQUENCE [LARGE SCALE GENOMIC DNA]</scope>
    <source>
        <strain evidence="3">CM1001059</strain>
    </source>
</reference>
<keyword evidence="3" id="KW-1185">Reference proteome</keyword>